<evidence type="ECO:0000313" key="1">
    <source>
        <dbReference type="EMBL" id="KAH6936402.1"/>
    </source>
</evidence>
<dbReference type="EMBL" id="CM023483">
    <property type="protein sequence ID" value="KAH6936402.1"/>
    <property type="molecule type" value="Genomic_DNA"/>
</dbReference>
<name>A0ACB7SQS5_HYAAI</name>
<comment type="caution">
    <text evidence="1">The sequence shown here is derived from an EMBL/GenBank/DDBJ whole genome shotgun (WGS) entry which is preliminary data.</text>
</comment>
<dbReference type="Proteomes" id="UP000821845">
    <property type="component" value="Chromosome 3"/>
</dbReference>
<reference evidence="1" key="1">
    <citation type="submission" date="2020-05" db="EMBL/GenBank/DDBJ databases">
        <title>Large-scale comparative analyses of tick genomes elucidate their genetic diversity and vector capacities.</title>
        <authorList>
            <person name="Jia N."/>
            <person name="Wang J."/>
            <person name="Shi W."/>
            <person name="Du L."/>
            <person name="Sun Y."/>
            <person name="Zhan W."/>
            <person name="Jiang J."/>
            <person name="Wang Q."/>
            <person name="Zhang B."/>
            <person name="Ji P."/>
            <person name="Sakyi L.B."/>
            <person name="Cui X."/>
            <person name="Yuan T."/>
            <person name="Jiang B."/>
            <person name="Yang W."/>
            <person name="Lam T.T.-Y."/>
            <person name="Chang Q."/>
            <person name="Ding S."/>
            <person name="Wang X."/>
            <person name="Zhu J."/>
            <person name="Ruan X."/>
            <person name="Zhao L."/>
            <person name="Wei J."/>
            <person name="Que T."/>
            <person name="Du C."/>
            <person name="Cheng J."/>
            <person name="Dai P."/>
            <person name="Han X."/>
            <person name="Huang E."/>
            <person name="Gao Y."/>
            <person name="Liu J."/>
            <person name="Shao H."/>
            <person name="Ye R."/>
            <person name="Li L."/>
            <person name="Wei W."/>
            <person name="Wang X."/>
            <person name="Wang C."/>
            <person name="Yang T."/>
            <person name="Huo Q."/>
            <person name="Li W."/>
            <person name="Guo W."/>
            <person name="Chen H."/>
            <person name="Zhou L."/>
            <person name="Ni X."/>
            <person name="Tian J."/>
            <person name="Zhou Y."/>
            <person name="Sheng Y."/>
            <person name="Liu T."/>
            <person name="Pan Y."/>
            <person name="Xia L."/>
            <person name="Li J."/>
            <person name="Zhao F."/>
            <person name="Cao W."/>
        </authorList>
    </citation>
    <scope>NUCLEOTIDE SEQUENCE</scope>
    <source>
        <strain evidence="1">Hyas-2018</strain>
    </source>
</reference>
<proteinExistence type="predicted"/>
<evidence type="ECO:0000313" key="2">
    <source>
        <dbReference type="Proteomes" id="UP000821845"/>
    </source>
</evidence>
<gene>
    <name evidence="1" type="ORF">HPB50_016462</name>
</gene>
<protein>
    <submittedName>
        <fullName evidence="1">Uncharacterized protein</fullName>
    </submittedName>
</protein>
<accession>A0ACB7SQS5</accession>
<keyword evidence="2" id="KW-1185">Reference proteome</keyword>
<organism evidence="1 2">
    <name type="scientific">Hyalomma asiaticum</name>
    <name type="common">Tick</name>
    <dbReference type="NCBI Taxonomy" id="266040"/>
    <lineage>
        <taxon>Eukaryota</taxon>
        <taxon>Metazoa</taxon>
        <taxon>Ecdysozoa</taxon>
        <taxon>Arthropoda</taxon>
        <taxon>Chelicerata</taxon>
        <taxon>Arachnida</taxon>
        <taxon>Acari</taxon>
        <taxon>Parasitiformes</taxon>
        <taxon>Ixodida</taxon>
        <taxon>Ixodoidea</taxon>
        <taxon>Ixodidae</taxon>
        <taxon>Hyalomminae</taxon>
        <taxon>Hyalomma</taxon>
    </lineage>
</organism>
<sequence>MLESTRLRTAFYAGGFGSCLAPRWNCGPRRFCSPEGRGHRKKPRWVPFLVLAAEPGAEARRGGWGALRVRRAHHVTDDGVLSSSGAARWSNCRQKPARLRRNASNFGASGARG</sequence>